<dbReference type="Proteomes" id="UP000824533">
    <property type="component" value="Linkage Group LG05"/>
</dbReference>
<keyword evidence="2" id="KW-1185">Reference proteome</keyword>
<organism evidence="1 2">
    <name type="scientific">Dendrolimus kikuchii</name>
    <dbReference type="NCBI Taxonomy" id="765133"/>
    <lineage>
        <taxon>Eukaryota</taxon>
        <taxon>Metazoa</taxon>
        <taxon>Ecdysozoa</taxon>
        <taxon>Arthropoda</taxon>
        <taxon>Hexapoda</taxon>
        <taxon>Insecta</taxon>
        <taxon>Pterygota</taxon>
        <taxon>Neoptera</taxon>
        <taxon>Endopterygota</taxon>
        <taxon>Lepidoptera</taxon>
        <taxon>Glossata</taxon>
        <taxon>Ditrysia</taxon>
        <taxon>Bombycoidea</taxon>
        <taxon>Lasiocampidae</taxon>
        <taxon>Dendrolimus</taxon>
    </lineage>
</organism>
<gene>
    <name evidence="1" type="ORF">K1T71_003417</name>
</gene>
<comment type="caution">
    <text evidence="1">The sequence shown here is derived from an EMBL/GenBank/DDBJ whole genome shotgun (WGS) entry which is preliminary data.</text>
</comment>
<evidence type="ECO:0000313" key="1">
    <source>
        <dbReference type="EMBL" id="KAJ0181332.1"/>
    </source>
</evidence>
<evidence type="ECO:0000313" key="2">
    <source>
        <dbReference type="Proteomes" id="UP000824533"/>
    </source>
</evidence>
<sequence length="138" mass="15894">MAQNTTPAKVPTNAIDWDAIDIFVFTNGQQYSPPRKYHLRNEELSWWKATLNYLARSQYGSLHSMIDLYTIDGKRLDDPVQLQNGAAYVAVELPDAFIDTGYENYLIKASRSWEKRQSRKNSSCEINKPGMRWFGARA</sequence>
<dbReference type="EMBL" id="CM034391">
    <property type="protein sequence ID" value="KAJ0181332.1"/>
    <property type="molecule type" value="Genomic_DNA"/>
</dbReference>
<proteinExistence type="predicted"/>
<name>A0ACC1DCK4_9NEOP</name>
<accession>A0ACC1DCK4</accession>
<reference evidence="1 2" key="1">
    <citation type="journal article" date="2021" name="Front. Genet.">
        <title>Chromosome-Level Genome Assembly Reveals Significant Gene Expansion in the Toll and IMD Signaling Pathways of Dendrolimus kikuchii.</title>
        <authorList>
            <person name="Zhou J."/>
            <person name="Wu P."/>
            <person name="Xiong Z."/>
            <person name="Liu N."/>
            <person name="Zhao N."/>
            <person name="Ji M."/>
            <person name="Qiu Y."/>
            <person name="Yang B."/>
        </authorList>
    </citation>
    <scope>NUCLEOTIDE SEQUENCE [LARGE SCALE GENOMIC DNA]</scope>
    <source>
        <strain evidence="1">Ann1</strain>
    </source>
</reference>
<protein>
    <submittedName>
        <fullName evidence="1">Uncharacterized protein</fullName>
    </submittedName>
</protein>